<reference evidence="4" key="1">
    <citation type="submission" date="2021-02" db="EMBL/GenBank/DDBJ databases">
        <authorList>
            <person name="Nowell W R."/>
        </authorList>
    </citation>
    <scope>NUCLEOTIDE SEQUENCE</scope>
</reference>
<dbReference type="EMBL" id="CAJOBP010107823">
    <property type="protein sequence ID" value="CAF4994238.1"/>
    <property type="molecule type" value="Genomic_DNA"/>
</dbReference>
<feature type="non-terminal residue" evidence="4">
    <location>
        <position position="80"/>
    </location>
</feature>
<dbReference type="Proteomes" id="UP000663848">
    <property type="component" value="Unassembled WGS sequence"/>
</dbReference>
<name>A0A822FL70_9BILA</name>
<gene>
    <name evidence="3" type="ORF">QYT958_LOCUS44115</name>
    <name evidence="4" type="ORF">QYT958_LOCUS46966</name>
    <name evidence="1" type="ORF">UJA718_LOCUS46258</name>
    <name evidence="2" type="ORF">UJA718_LOCUS49992</name>
</gene>
<evidence type="ECO:0000313" key="6">
    <source>
        <dbReference type="Proteomes" id="UP000663873"/>
    </source>
</evidence>
<evidence type="ECO:0000313" key="5">
    <source>
        <dbReference type="Proteomes" id="UP000663848"/>
    </source>
</evidence>
<feature type="non-terminal residue" evidence="4">
    <location>
        <position position="1"/>
    </location>
</feature>
<dbReference type="EMBL" id="CAJOBP010081867">
    <property type="protein sequence ID" value="CAF4917435.1"/>
    <property type="molecule type" value="Genomic_DNA"/>
</dbReference>
<dbReference type="EMBL" id="CAJOBR010066393">
    <property type="protein sequence ID" value="CAF5085508.1"/>
    <property type="molecule type" value="Genomic_DNA"/>
</dbReference>
<organism evidence="4 5">
    <name type="scientific">Rotaria socialis</name>
    <dbReference type="NCBI Taxonomy" id="392032"/>
    <lineage>
        <taxon>Eukaryota</taxon>
        <taxon>Metazoa</taxon>
        <taxon>Spiralia</taxon>
        <taxon>Gnathifera</taxon>
        <taxon>Rotifera</taxon>
        <taxon>Eurotatoria</taxon>
        <taxon>Bdelloidea</taxon>
        <taxon>Philodinida</taxon>
        <taxon>Philodinidae</taxon>
        <taxon>Rotaria</taxon>
    </lineage>
</organism>
<evidence type="ECO:0000313" key="4">
    <source>
        <dbReference type="EMBL" id="CAF5132728.1"/>
    </source>
</evidence>
<protein>
    <submittedName>
        <fullName evidence="4">Uncharacterized protein</fullName>
    </submittedName>
</protein>
<dbReference type="AlphaFoldDB" id="A0A822FL70"/>
<keyword evidence="6" id="KW-1185">Reference proteome</keyword>
<evidence type="ECO:0000313" key="1">
    <source>
        <dbReference type="EMBL" id="CAF4917435.1"/>
    </source>
</evidence>
<sequence length="80" mass="8876">DGCSAYPTNNNSIKKPQISSFDPTIYQNSFASHFSPTGVPYPFYSDAATSYFSSQARTYSDYLCQPPYRPSTANNPMAQN</sequence>
<proteinExistence type="predicted"/>
<comment type="caution">
    <text evidence="4">The sequence shown here is derived from an EMBL/GenBank/DDBJ whole genome shotgun (WGS) entry which is preliminary data.</text>
</comment>
<accession>A0A822FL70</accession>
<evidence type="ECO:0000313" key="3">
    <source>
        <dbReference type="EMBL" id="CAF5085508.1"/>
    </source>
</evidence>
<dbReference type="Proteomes" id="UP000663873">
    <property type="component" value="Unassembled WGS sequence"/>
</dbReference>
<dbReference type="EMBL" id="CAJOBR010085960">
    <property type="protein sequence ID" value="CAF5132728.1"/>
    <property type="molecule type" value="Genomic_DNA"/>
</dbReference>
<evidence type="ECO:0000313" key="2">
    <source>
        <dbReference type="EMBL" id="CAF4994238.1"/>
    </source>
</evidence>